<organism evidence="1 2">
    <name type="scientific">Pegethrix bostrychoides GSE-TBD4-15B</name>
    <dbReference type="NCBI Taxonomy" id="2839662"/>
    <lineage>
        <taxon>Bacteria</taxon>
        <taxon>Bacillati</taxon>
        <taxon>Cyanobacteriota</taxon>
        <taxon>Cyanophyceae</taxon>
        <taxon>Oculatellales</taxon>
        <taxon>Oculatellaceae</taxon>
        <taxon>Pegethrix</taxon>
    </lineage>
</organism>
<reference evidence="1" key="2">
    <citation type="journal article" date="2022" name="Microbiol. Resour. Announc.">
        <title>Metagenome Sequencing to Explore Phylogenomics of Terrestrial Cyanobacteria.</title>
        <authorList>
            <person name="Ward R.D."/>
            <person name="Stajich J.E."/>
            <person name="Johansen J.R."/>
            <person name="Huntemann M."/>
            <person name="Clum A."/>
            <person name="Foster B."/>
            <person name="Foster B."/>
            <person name="Roux S."/>
            <person name="Palaniappan K."/>
            <person name="Varghese N."/>
            <person name="Mukherjee S."/>
            <person name="Reddy T.B.K."/>
            <person name="Daum C."/>
            <person name="Copeland A."/>
            <person name="Chen I.A."/>
            <person name="Ivanova N.N."/>
            <person name="Kyrpides N.C."/>
            <person name="Shapiro N."/>
            <person name="Eloe-Fadrosh E.A."/>
            <person name="Pietrasiak N."/>
        </authorList>
    </citation>
    <scope>NUCLEOTIDE SEQUENCE</scope>
    <source>
        <strain evidence="1">GSE-TBD4-15B</strain>
    </source>
</reference>
<dbReference type="EMBL" id="JAHHHV010000065">
    <property type="protein sequence ID" value="MBW4466008.1"/>
    <property type="molecule type" value="Genomic_DNA"/>
</dbReference>
<reference evidence="1" key="1">
    <citation type="submission" date="2021-05" db="EMBL/GenBank/DDBJ databases">
        <authorList>
            <person name="Pietrasiak N."/>
            <person name="Ward R."/>
            <person name="Stajich J.E."/>
            <person name="Kurbessoian T."/>
        </authorList>
    </citation>
    <scope>NUCLEOTIDE SEQUENCE</scope>
    <source>
        <strain evidence="1">GSE-TBD4-15B</strain>
    </source>
</reference>
<proteinExistence type="predicted"/>
<comment type="caution">
    <text evidence="1">The sequence shown here is derived from an EMBL/GenBank/DDBJ whole genome shotgun (WGS) entry which is preliminary data.</text>
</comment>
<name>A0A951PBI5_9CYAN</name>
<accession>A0A951PBI5</accession>
<gene>
    <name evidence="1" type="ORF">KME07_11290</name>
</gene>
<evidence type="ECO:0000313" key="2">
    <source>
        <dbReference type="Proteomes" id="UP000707356"/>
    </source>
</evidence>
<sequence>MHSANDDPLQLTIQQSLQDIAVQMGRPIALETAAQLYRESVSLLSHIDYAPITLARVAGTLLVFQSQQIEPEELEWFKAQIQTASESEEVEELIESMNRRDAL</sequence>
<dbReference type="AlphaFoldDB" id="A0A951PBI5"/>
<protein>
    <submittedName>
        <fullName evidence="1">Uncharacterized protein</fullName>
    </submittedName>
</protein>
<evidence type="ECO:0000313" key="1">
    <source>
        <dbReference type="EMBL" id="MBW4466008.1"/>
    </source>
</evidence>
<dbReference type="Proteomes" id="UP000707356">
    <property type="component" value="Unassembled WGS sequence"/>
</dbReference>